<evidence type="ECO:0000259" key="1">
    <source>
        <dbReference type="Pfam" id="PF04073"/>
    </source>
</evidence>
<dbReference type="PANTHER" id="PTHR30411:SF1">
    <property type="entry name" value="CYTOPLASMIC PROTEIN"/>
    <property type="match status" value="1"/>
</dbReference>
<evidence type="ECO:0000313" key="3">
    <source>
        <dbReference type="Proteomes" id="UP000620327"/>
    </source>
</evidence>
<reference evidence="2" key="1">
    <citation type="submission" date="2020-08" db="EMBL/GenBank/DDBJ databases">
        <title>Genome public.</title>
        <authorList>
            <person name="Liu C."/>
            <person name="Sun Q."/>
        </authorList>
    </citation>
    <scope>NUCLEOTIDE SEQUENCE</scope>
    <source>
        <strain evidence="2">BX15</strain>
    </source>
</reference>
<dbReference type="InterPro" id="IPR036754">
    <property type="entry name" value="YbaK/aa-tRNA-synt-asso_dom_sf"/>
</dbReference>
<dbReference type="PANTHER" id="PTHR30411">
    <property type="entry name" value="CYTOPLASMIC PROTEIN"/>
    <property type="match status" value="1"/>
</dbReference>
<dbReference type="EMBL" id="JACOQI010000001">
    <property type="protein sequence ID" value="MBC5769041.1"/>
    <property type="molecule type" value="Genomic_DNA"/>
</dbReference>
<dbReference type="AlphaFoldDB" id="A0A923S5Z7"/>
<dbReference type="CDD" id="cd04333">
    <property type="entry name" value="ProX_deacylase"/>
    <property type="match status" value="1"/>
</dbReference>
<dbReference type="RefSeq" id="WP_187013430.1">
    <property type="nucleotide sequence ID" value="NZ_JACOQI010000001.1"/>
</dbReference>
<comment type="caution">
    <text evidence="2">The sequence shown here is derived from an EMBL/GenBank/DDBJ whole genome shotgun (WGS) entry which is preliminary data.</text>
</comment>
<dbReference type="InterPro" id="IPR007214">
    <property type="entry name" value="YbaK/aa-tRNA-synth-assoc-dom"/>
</dbReference>
<protein>
    <submittedName>
        <fullName evidence="2">YbaK/EbsC family protein</fullName>
    </submittedName>
</protein>
<dbReference type="Proteomes" id="UP000620327">
    <property type="component" value="Unassembled WGS sequence"/>
</dbReference>
<dbReference type="SUPFAM" id="SSF55826">
    <property type="entry name" value="YbaK/ProRS associated domain"/>
    <property type="match status" value="1"/>
</dbReference>
<keyword evidence="3" id="KW-1185">Reference proteome</keyword>
<dbReference type="GO" id="GO:0002161">
    <property type="term" value="F:aminoacyl-tRNA deacylase activity"/>
    <property type="evidence" value="ECO:0007669"/>
    <property type="project" value="InterPro"/>
</dbReference>
<organism evidence="2 3">
    <name type="scientific">Dysosmobacter segnis</name>
    <dbReference type="NCBI Taxonomy" id="2763042"/>
    <lineage>
        <taxon>Bacteria</taxon>
        <taxon>Bacillati</taxon>
        <taxon>Bacillota</taxon>
        <taxon>Clostridia</taxon>
        <taxon>Eubacteriales</taxon>
        <taxon>Oscillospiraceae</taxon>
        <taxon>Dysosmobacter</taxon>
    </lineage>
</organism>
<sequence>MSIQKVREYFKQFGIEDRIREFDVSSATVELAAVAVGVEGARIAKSMSFKVGEEPIIIVVAGDAKVDNSRYKAQFHTKAKMLTFEEAHTMIGHDPGGVCSFALPDNVKTYLDISLKRFETVFPAAGSSNSAIELTCEELEKYSSNFVSWVDVAKGWRPEEKEA</sequence>
<gene>
    <name evidence="2" type="ORF">H8Z83_01580</name>
</gene>
<feature type="domain" description="YbaK/aminoacyl-tRNA synthetase-associated" evidence="1">
    <location>
        <begin position="27"/>
        <end position="141"/>
    </location>
</feature>
<dbReference type="Gene3D" id="3.90.960.10">
    <property type="entry name" value="YbaK/aminoacyl-tRNA synthetase-associated domain"/>
    <property type="match status" value="1"/>
</dbReference>
<accession>A0A923S5Z7</accession>
<proteinExistence type="predicted"/>
<name>A0A923S5Z7_9FIRM</name>
<evidence type="ECO:0000313" key="2">
    <source>
        <dbReference type="EMBL" id="MBC5769041.1"/>
    </source>
</evidence>
<dbReference type="Pfam" id="PF04073">
    <property type="entry name" value="tRNA_edit"/>
    <property type="match status" value="1"/>
</dbReference>